<name>A0A3N2E0R3_9GAMM</name>
<evidence type="ECO:0000313" key="1">
    <source>
        <dbReference type="EMBL" id="ROS05688.1"/>
    </source>
</evidence>
<sequence length="938" mass="103564">MEKTYSMKKRNDSFLIKLVSTAARLLLITSSLSIISCGGGGGGGGGGGDGEDANETTGSPMTLATGRVMGGVITGATVTLSVYDTGEKLTQATTEDAEDINNAGYFSLDISDQYQYITSDRLYLLSSEGGKDVNIDTKNSSARDIHATLYLLCTGQELLNGNLIISPLTSAAYTFSSRDDDLSPLSINMYDFIAKSLINKDINGDSVIDGRDINIWDPISHISALNKPAAYAEVKRRIAIEASELPEGWKVFSPLLEYTTLENPNNTNDRYLNITSSADNLYLINDRGELTSYYINYLNNSYAVYNSYKTFLYSLPDETIQLAGNPTSTYYDNDNDELIITFGRDGWSRYGAYNGGNPEFIETVTFDDAIDARSSIGYIVVVDASATDLTIYKRSQESSSDNVTLHANFSFDSLPSTATSPSYHDSLMIRDDLYILYGSGLSRLELDHDGTPKVVDTVVATHSMTSMALSNSTLFVGDGSTLKLYHLSPHNSLSLISTLNVGMKINSLTTINPTQLLVQTDEGSYIVDSTTPSAPLISIKTGLQSEVKPAVIIDTQLAGELERTYVSYAIDNGSIAIDILGSAEGPHNKLTTGFNKPGYVNNISFNNGYLYVDSDIHILSHQPRRPSNKIMAVFREEDDHFEYLYSINLGASYQTYLDNDQLLIFNHYSYDIIDFSEPESPSYHLKDIEYGSPFDEQGPRGSFPTSYDLFRVGNYLLGSDSFARGFAYDISDFSRIFESSYLEGPKHSRETAVWNNVLYSLETHSFMEQDTNNKLRHFRIDENGHYKTEGSLDTTHNLEYMTAGDGFIYAASDDYLLRYDILPSGAPSANYRLYSAYNLFANHNGALTGIDNLNHDGDYLYVANHSYSIVINTQLSIFSNPNDMNSACHIPIEAEHQGLIYTEFAKEVLRLDNTLVVGGALGLEFHKLSDYGCPNTSN</sequence>
<evidence type="ECO:0000313" key="2">
    <source>
        <dbReference type="Proteomes" id="UP000275394"/>
    </source>
</evidence>
<dbReference type="Proteomes" id="UP000275394">
    <property type="component" value="Unassembled WGS sequence"/>
</dbReference>
<reference evidence="1 2" key="1">
    <citation type="submission" date="2018-11" db="EMBL/GenBank/DDBJ databases">
        <title>Genomic Encyclopedia of Type Strains, Phase IV (KMG-IV): sequencing the most valuable type-strain genomes for metagenomic binning, comparative biology and taxonomic classification.</title>
        <authorList>
            <person name="Goeker M."/>
        </authorList>
    </citation>
    <scope>NUCLEOTIDE SEQUENCE [LARGE SCALE GENOMIC DNA]</scope>
    <source>
        <strain evidence="1 2">DSM 100316</strain>
    </source>
</reference>
<proteinExistence type="predicted"/>
<gene>
    <name evidence="1" type="ORF">EDC56_1237</name>
</gene>
<dbReference type="AlphaFoldDB" id="A0A3N2E0R3"/>
<keyword evidence="2" id="KW-1185">Reference proteome</keyword>
<comment type="caution">
    <text evidence="1">The sequence shown here is derived from an EMBL/GenBank/DDBJ whole genome shotgun (WGS) entry which is preliminary data.</text>
</comment>
<dbReference type="EMBL" id="RKHR01000003">
    <property type="protein sequence ID" value="ROS05688.1"/>
    <property type="molecule type" value="Genomic_DNA"/>
</dbReference>
<accession>A0A3N2E0R3</accession>
<organism evidence="1 2">
    <name type="scientific">Sinobacterium caligoides</name>
    <dbReference type="NCBI Taxonomy" id="933926"/>
    <lineage>
        <taxon>Bacteria</taxon>
        <taxon>Pseudomonadati</taxon>
        <taxon>Pseudomonadota</taxon>
        <taxon>Gammaproteobacteria</taxon>
        <taxon>Cellvibrionales</taxon>
        <taxon>Spongiibacteraceae</taxon>
        <taxon>Sinobacterium</taxon>
    </lineage>
</organism>
<protein>
    <submittedName>
        <fullName evidence="1">Uncharacterized protein</fullName>
    </submittedName>
</protein>
<dbReference type="RefSeq" id="WP_148059333.1">
    <property type="nucleotide sequence ID" value="NZ_RKHR01000003.1"/>
</dbReference>